<name>A0AAP9YGD8_9GAMM</name>
<dbReference type="Proteomes" id="UP000596192">
    <property type="component" value="Chromosome"/>
</dbReference>
<accession>A0AAP9YGD8</accession>
<dbReference type="SUPFAM" id="SSF54616">
    <property type="entry name" value="DNA-binding domain of Mlu1-box binding protein MBP1"/>
    <property type="match status" value="1"/>
</dbReference>
<dbReference type="PROSITE" id="PS51301">
    <property type="entry name" value="KILA_N"/>
    <property type="match status" value="1"/>
</dbReference>
<evidence type="ECO:0000259" key="1">
    <source>
        <dbReference type="PROSITE" id="PS51301"/>
    </source>
</evidence>
<dbReference type="SMART" id="SM01252">
    <property type="entry name" value="KilA-N"/>
    <property type="match status" value="1"/>
</dbReference>
<dbReference type="AlphaFoldDB" id="A0AAP9YGD8"/>
<proteinExistence type="predicted"/>
<organism evidence="2 3">
    <name type="scientific">Azotobacter chroococcum</name>
    <dbReference type="NCBI Taxonomy" id="353"/>
    <lineage>
        <taxon>Bacteria</taxon>
        <taxon>Pseudomonadati</taxon>
        <taxon>Pseudomonadota</taxon>
        <taxon>Gammaproteobacteria</taxon>
        <taxon>Pseudomonadales</taxon>
        <taxon>Pseudomonadaceae</taxon>
        <taxon>Azotobacter</taxon>
    </lineage>
</organism>
<sequence>MSDIIPMDFEGQIIRFTSDGWINATEAAAKFSKRPVGWLRLDSTKEYLAELSEELFGEAVVKGADLHLLVRVVKGRLGGTWIHPELAVEFARWLSPKFARACDRHIKAMIRSQSITYSDEQIVAMLTLPDAATWEKRFSDPFYKALGKLTGMPFTGHASGTPSLFGKITAEWVYGVALPASVYEAAKSRCRPGEKIHQYLADDAMRAVEAQLIAITALASGCVDYQDFVSRCTAAYKRYGQLRLIYPQAA</sequence>
<dbReference type="InterPro" id="IPR036887">
    <property type="entry name" value="HTH_APSES_sf"/>
</dbReference>
<dbReference type="EMBL" id="CP066310">
    <property type="protein sequence ID" value="QQE90489.1"/>
    <property type="molecule type" value="Genomic_DNA"/>
</dbReference>
<dbReference type="InterPro" id="IPR018004">
    <property type="entry name" value="KilA/APSES_HTH"/>
</dbReference>
<protein>
    <submittedName>
        <fullName evidence="2">KilA-N domain-containing protein</fullName>
    </submittedName>
</protein>
<evidence type="ECO:0000313" key="2">
    <source>
        <dbReference type="EMBL" id="QQE90489.1"/>
    </source>
</evidence>
<dbReference type="InterPro" id="IPR017880">
    <property type="entry name" value="KilA_N"/>
</dbReference>
<evidence type="ECO:0000313" key="3">
    <source>
        <dbReference type="Proteomes" id="UP000596192"/>
    </source>
</evidence>
<dbReference type="RefSeq" id="WP_198867809.1">
    <property type="nucleotide sequence ID" value="NZ_CP066310.1"/>
</dbReference>
<feature type="domain" description="KilA-N" evidence="1">
    <location>
        <begin position="3"/>
        <end position="109"/>
    </location>
</feature>
<dbReference type="InterPro" id="IPR018874">
    <property type="entry name" value="Phage_Mx8_p63_C"/>
</dbReference>
<dbReference type="GO" id="GO:0003677">
    <property type="term" value="F:DNA binding"/>
    <property type="evidence" value="ECO:0007669"/>
    <property type="project" value="InterPro"/>
</dbReference>
<gene>
    <name evidence="2" type="ORF">GKQ51_09535</name>
</gene>
<dbReference type="Pfam" id="PF04383">
    <property type="entry name" value="KilA-N"/>
    <property type="match status" value="1"/>
</dbReference>
<reference evidence="2 3" key="1">
    <citation type="submission" date="2020-12" db="EMBL/GenBank/DDBJ databases">
        <title>Genomic Analysis and Response surface optimization of nitrogen-fixing conditions for A. chroococcum strain HR1, Isolation from rhizosphere soil.</title>
        <authorList>
            <person name="Li J."/>
            <person name="Yang H."/>
            <person name="Liu H."/>
            <person name="Wang C."/>
            <person name="Tian Y."/>
            <person name="Lu X.Y."/>
        </authorList>
    </citation>
    <scope>NUCLEOTIDE SEQUENCE [LARGE SCALE GENOMIC DNA]</scope>
    <source>
        <strain evidence="2 3">HR1</strain>
    </source>
</reference>
<dbReference type="Pfam" id="PF10546">
    <property type="entry name" value="P63C"/>
    <property type="match status" value="1"/>
</dbReference>